<protein>
    <submittedName>
        <fullName evidence="3">PAB1-binding protein 1</fullName>
    </submittedName>
</protein>
<gene>
    <name evidence="3" type="ORF">SO694_0000806</name>
</gene>
<evidence type="ECO:0000256" key="1">
    <source>
        <dbReference type="SAM" id="MobiDB-lite"/>
    </source>
</evidence>
<sequence length="274" mass="30491">MAPQDIVKAQRDRYLYVLSLLVGQKAEAELLEKKTMTGVLHTATPFSDMPHRMVLKGAAEKGTVASPASTVVLGFDKIACLTFSAPRMLGDPRSSGFRTDGDIARPDRGLEGRALEQLDSAWLSAPKVKGPAQPKGGKKWDQFEANERLFGASTGYDENVYTTKLDDSAFTPAQKAEAARIAAEIENATTSNIHLAEERGQEISTDMDEEDRFSAPRGARCPRGSRARRRRRRRRRPRRPRPRPWRRPRRRPRRASGGARARGGARASARRRSS</sequence>
<evidence type="ECO:0000259" key="2">
    <source>
        <dbReference type="SMART" id="SM01272"/>
    </source>
</evidence>
<feature type="compositionally biased region" description="Basic residues" evidence="1">
    <location>
        <begin position="223"/>
        <end position="254"/>
    </location>
</feature>
<dbReference type="SMART" id="SM01272">
    <property type="entry name" value="LsmAD"/>
    <property type="match status" value="1"/>
</dbReference>
<evidence type="ECO:0000313" key="4">
    <source>
        <dbReference type="Proteomes" id="UP001363151"/>
    </source>
</evidence>
<dbReference type="PANTHER" id="PTHR12854:SF7">
    <property type="entry name" value="ATAXIN-2 HOMOLOG"/>
    <property type="match status" value="1"/>
</dbReference>
<name>A0ABR1GDU5_AURAN</name>
<keyword evidence="4" id="KW-1185">Reference proteome</keyword>
<dbReference type="Pfam" id="PF06741">
    <property type="entry name" value="LsmAD"/>
    <property type="match status" value="1"/>
</dbReference>
<dbReference type="InterPro" id="IPR009604">
    <property type="entry name" value="LsmAD_domain"/>
</dbReference>
<comment type="caution">
    <text evidence="3">The sequence shown here is derived from an EMBL/GenBank/DDBJ whole genome shotgun (WGS) entry which is preliminary data.</text>
</comment>
<dbReference type="InterPro" id="IPR045117">
    <property type="entry name" value="ATXN2-like"/>
</dbReference>
<accession>A0ABR1GDU5</accession>
<feature type="domain" description="LsmAD" evidence="2">
    <location>
        <begin position="150"/>
        <end position="219"/>
    </location>
</feature>
<dbReference type="EMBL" id="JBBJCI010000032">
    <property type="protein sequence ID" value="KAK7254053.1"/>
    <property type="molecule type" value="Genomic_DNA"/>
</dbReference>
<proteinExistence type="predicted"/>
<feature type="compositionally biased region" description="Low complexity" evidence="1">
    <location>
        <begin position="255"/>
        <end position="267"/>
    </location>
</feature>
<feature type="region of interest" description="Disordered" evidence="1">
    <location>
        <begin position="192"/>
        <end position="274"/>
    </location>
</feature>
<dbReference type="PANTHER" id="PTHR12854">
    <property type="entry name" value="ATAXIN 2-RELATED"/>
    <property type="match status" value="1"/>
</dbReference>
<dbReference type="Proteomes" id="UP001363151">
    <property type="component" value="Unassembled WGS sequence"/>
</dbReference>
<reference evidence="3 4" key="1">
    <citation type="submission" date="2024-03" db="EMBL/GenBank/DDBJ databases">
        <title>Aureococcus anophagefferens CCMP1851 and Kratosvirus quantuckense: Draft genome of a second virus-susceptible host strain in the model system.</title>
        <authorList>
            <person name="Chase E."/>
            <person name="Truchon A.R."/>
            <person name="Schepens W."/>
            <person name="Wilhelm S.W."/>
        </authorList>
    </citation>
    <scope>NUCLEOTIDE SEQUENCE [LARGE SCALE GENOMIC DNA]</scope>
    <source>
        <strain evidence="3 4">CCMP1851</strain>
    </source>
</reference>
<organism evidence="3 4">
    <name type="scientific">Aureococcus anophagefferens</name>
    <name type="common">Harmful bloom alga</name>
    <dbReference type="NCBI Taxonomy" id="44056"/>
    <lineage>
        <taxon>Eukaryota</taxon>
        <taxon>Sar</taxon>
        <taxon>Stramenopiles</taxon>
        <taxon>Ochrophyta</taxon>
        <taxon>Pelagophyceae</taxon>
        <taxon>Pelagomonadales</taxon>
        <taxon>Pelagomonadaceae</taxon>
        <taxon>Aureococcus</taxon>
    </lineage>
</organism>
<evidence type="ECO:0000313" key="3">
    <source>
        <dbReference type="EMBL" id="KAK7254053.1"/>
    </source>
</evidence>